<dbReference type="STRING" id="1235802.C823_06027"/>
<organism evidence="3 4">
    <name type="scientific">Eubacterium plexicaudatum ASF492</name>
    <dbReference type="NCBI Taxonomy" id="1235802"/>
    <lineage>
        <taxon>Bacteria</taxon>
        <taxon>Bacillati</taxon>
        <taxon>Bacillota</taxon>
        <taxon>Clostridia</taxon>
        <taxon>Eubacteriales</taxon>
        <taxon>Eubacteriaceae</taxon>
        <taxon>Eubacterium</taxon>
    </lineage>
</organism>
<dbReference type="AlphaFoldDB" id="N1ZYG0"/>
<dbReference type="eggNOG" id="COG4728">
    <property type="taxonomic scope" value="Bacteria"/>
</dbReference>
<name>N1ZYG0_9FIRM</name>
<sequence length="232" mass="27161">MMEWIPKTGERYKDDANKLYQIIAVAVHAETAEQIVVYQEMFGDFGIYALDVRQITEKYGWQRVFTTTDRSEPMQVERKCASVAGSGQGNSLAANTKPELRPRTQSPAESRRAMRQSVSEASGEGTYYYEKRRRQMEEREQRRELFRKSERHESATEELRANPCLIKFLEADTYEEKFHVLNEIQNDITDRLIDDIAVVLDVVIPEGALADRFHQLRNIILTRQKYETNRFR</sequence>
<protein>
    <recommendedName>
        <fullName evidence="2">DUF1653 domain-containing protein</fullName>
    </recommendedName>
</protein>
<dbReference type="EMBL" id="AQFT01000209">
    <property type="protein sequence ID" value="EMZ17364.1"/>
    <property type="molecule type" value="Genomic_DNA"/>
</dbReference>
<dbReference type="InterPro" id="IPR023387">
    <property type="entry name" value="DUF1653-like_dom"/>
</dbReference>
<evidence type="ECO:0000259" key="2">
    <source>
        <dbReference type="Pfam" id="PF07866"/>
    </source>
</evidence>
<dbReference type="InterPro" id="IPR037135">
    <property type="entry name" value="DUF1653-like_dom_sf"/>
</dbReference>
<proteinExistence type="predicted"/>
<dbReference type="HOGENOM" id="CLU_097488_0_0_9"/>
<dbReference type="Gene3D" id="2.30.30.320">
    <property type="entry name" value="DUF1653-like domain"/>
    <property type="match status" value="1"/>
</dbReference>
<feature type="region of interest" description="Disordered" evidence="1">
    <location>
        <begin position="82"/>
        <end position="123"/>
    </location>
</feature>
<dbReference type="OrthoDB" id="9806181at2"/>
<feature type="domain" description="DUF1653" evidence="2">
    <location>
        <begin position="17"/>
        <end position="49"/>
    </location>
</feature>
<dbReference type="Proteomes" id="UP000012589">
    <property type="component" value="Unassembled WGS sequence"/>
</dbReference>
<comment type="caution">
    <text evidence="3">The sequence shown here is derived from an EMBL/GenBank/DDBJ whole genome shotgun (WGS) entry which is preliminary data.</text>
</comment>
<gene>
    <name evidence="3" type="ORF">C823_06027</name>
</gene>
<dbReference type="Pfam" id="PF07866">
    <property type="entry name" value="DUF1653"/>
    <property type="match status" value="1"/>
</dbReference>
<evidence type="ECO:0000256" key="1">
    <source>
        <dbReference type="SAM" id="MobiDB-lite"/>
    </source>
</evidence>
<evidence type="ECO:0000313" key="3">
    <source>
        <dbReference type="EMBL" id="EMZ17364.1"/>
    </source>
</evidence>
<keyword evidence="4" id="KW-1185">Reference proteome</keyword>
<reference evidence="3 4" key="1">
    <citation type="journal article" date="2014" name="Genome Announc.">
        <title>Draft genome sequences of the altered schaedler flora, a defined bacterial community from gnotobiotic mice.</title>
        <authorList>
            <person name="Wannemuehler M.J."/>
            <person name="Overstreet A.M."/>
            <person name="Ward D.V."/>
            <person name="Phillips G.J."/>
        </authorList>
    </citation>
    <scope>NUCLEOTIDE SEQUENCE [LARGE SCALE GENOMIC DNA]</scope>
    <source>
        <strain evidence="3 4">ASF492</strain>
    </source>
</reference>
<evidence type="ECO:0000313" key="4">
    <source>
        <dbReference type="Proteomes" id="UP000012589"/>
    </source>
</evidence>
<accession>N1ZYG0</accession>
<dbReference type="PATRIC" id="fig|1235802.3.peg.6363"/>